<dbReference type="Pfam" id="PF01494">
    <property type="entry name" value="FAD_binding_3"/>
    <property type="match status" value="1"/>
</dbReference>
<reference evidence="5" key="1">
    <citation type="submission" date="2016-11" db="EMBL/GenBank/DDBJ databases">
        <authorList>
            <person name="Varghese N."/>
            <person name="Submissions S."/>
        </authorList>
    </citation>
    <scope>NUCLEOTIDE SEQUENCE [LARGE SCALE GENOMIC DNA]</scope>
    <source>
        <strain evidence="5">CGMCC 1.10835</strain>
    </source>
</reference>
<organism evidence="4 5">
    <name type="scientific">Marinobacter antarcticus</name>
    <dbReference type="NCBI Taxonomy" id="564117"/>
    <lineage>
        <taxon>Bacteria</taxon>
        <taxon>Pseudomonadati</taxon>
        <taxon>Pseudomonadota</taxon>
        <taxon>Gammaproteobacteria</taxon>
        <taxon>Pseudomonadales</taxon>
        <taxon>Marinobacteraceae</taxon>
        <taxon>Marinobacter</taxon>
    </lineage>
</organism>
<sequence length="374" mass="41513">MDHYDIIVIGGGPAGSTLAWSLEKSGKRVLIIDKQDFPRDKTCAGWVTPAVMDTLEIDQDNYARGRTLQPISAFRIGMMGQAPVDNDHGETVSYGIRRCEFDAYLLDRVNANKQLNTPVKSIEQKGRNWVINDTFEAPLLIGAGGHFCPVAKKLGHGPGSHETVVAAKEIEFEMTAAQASVCQARGDTPELWFCRDLKGYAWVFRKGNFLNIGLGREDSHKLTDHLNDFVDDMKAQGRIPADLPGRFKGHAYLLYAHAERPLVDEGIMLIGDAAGLAYTQSGEGIRPAIESALIAADVIRRVPDVSARNLQRYGEAISERFGTRALNDQSSWQIPDWVKLPLASGLMRSQWFTRKVVTEKWFLHQQVPPLESAL</sequence>
<dbReference type="RefSeq" id="WP_072795388.1">
    <property type="nucleotide sequence ID" value="NZ_FRAQ01000001.1"/>
</dbReference>
<dbReference type="STRING" id="564117.SAMN05216369_0593"/>
<dbReference type="GO" id="GO:0071949">
    <property type="term" value="F:FAD binding"/>
    <property type="evidence" value="ECO:0007669"/>
    <property type="project" value="InterPro"/>
</dbReference>
<dbReference type="OrthoDB" id="103324at2"/>
<name>A0A1M6PZ10_9GAMM</name>
<dbReference type="SUPFAM" id="SSF51905">
    <property type="entry name" value="FAD/NAD(P)-binding domain"/>
    <property type="match status" value="1"/>
</dbReference>
<dbReference type="PRINTS" id="PR00420">
    <property type="entry name" value="RNGMNOXGNASE"/>
</dbReference>
<evidence type="ECO:0000256" key="2">
    <source>
        <dbReference type="ARBA" id="ARBA00040363"/>
    </source>
</evidence>
<feature type="domain" description="FAD-binding" evidence="3">
    <location>
        <begin position="4"/>
        <end position="290"/>
    </location>
</feature>
<comment type="similarity">
    <text evidence="1">Belongs to the CbrA family.</text>
</comment>
<proteinExistence type="inferred from homology"/>
<dbReference type="NCBIfam" id="TIGR02032">
    <property type="entry name" value="GG-red-SF"/>
    <property type="match status" value="1"/>
</dbReference>
<accession>A0A1M6PZ10</accession>
<dbReference type="AlphaFoldDB" id="A0A1M6PZ10"/>
<evidence type="ECO:0000313" key="4">
    <source>
        <dbReference type="EMBL" id="SHK13183.1"/>
    </source>
</evidence>
<protein>
    <recommendedName>
        <fullName evidence="2">Protein CbrA</fullName>
    </recommendedName>
</protein>
<dbReference type="EMBL" id="FRAQ01000001">
    <property type="protein sequence ID" value="SHK13183.1"/>
    <property type="molecule type" value="Genomic_DNA"/>
</dbReference>
<evidence type="ECO:0000259" key="3">
    <source>
        <dbReference type="Pfam" id="PF01494"/>
    </source>
</evidence>
<keyword evidence="5" id="KW-1185">Reference proteome</keyword>
<dbReference type="InterPro" id="IPR050407">
    <property type="entry name" value="Geranylgeranyl_reductase"/>
</dbReference>
<dbReference type="InterPro" id="IPR011777">
    <property type="entry name" value="Geranylgeranyl_Rdtase_fam"/>
</dbReference>
<dbReference type="InterPro" id="IPR002938">
    <property type="entry name" value="FAD-bd"/>
</dbReference>
<dbReference type="PANTHER" id="PTHR42685:SF22">
    <property type="entry name" value="CONDITIONED MEDIUM FACTOR RECEPTOR 1"/>
    <property type="match status" value="1"/>
</dbReference>
<evidence type="ECO:0000313" key="5">
    <source>
        <dbReference type="Proteomes" id="UP000184497"/>
    </source>
</evidence>
<dbReference type="Proteomes" id="UP000184497">
    <property type="component" value="Unassembled WGS sequence"/>
</dbReference>
<dbReference type="GO" id="GO:0016628">
    <property type="term" value="F:oxidoreductase activity, acting on the CH-CH group of donors, NAD or NADP as acceptor"/>
    <property type="evidence" value="ECO:0007669"/>
    <property type="project" value="InterPro"/>
</dbReference>
<dbReference type="PANTHER" id="PTHR42685">
    <property type="entry name" value="GERANYLGERANYL DIPHOSPHATE REDUCTASE"/>
    <property type="match status" value="1"/>
</dbReference>
<dbReference type="InterPro" id="IPR036188">
    <property type="entry name" value="FAD/NAD-bd_sf"/>
</dbReference>
<gene>
    <name evidence="4" type="ORF">SAMN05216369_0593</name>
</gene>
<evidence type="ECO:0000256" key="1">
    <source>
        <dbReference type="ARBA" id="ARBA00038079"/>
    </source>
</evidence>
<dbReference type="Gene3D" id="3.50.50.60">
    <property type="entry name" value="FAD/NAD(P)-binding domain"/>
    <property type="match status" value="1"/>
</dbReference>